<dbReference type="GO" id="GO:0140647">
    <property type="term" value="P:P450-containing electron transport chain"/>
    <property type="evidence" value="ECO:0007669"/>
    <property type="project" value="InterPro"/>
</dbReference>
<dbReference type="GO" id="GO:0046872">
    <property type="term" value="F:metal ion binding"/>
    <property type="evidence" value="ECO:0007669"/>
    <property type="project" value="UniProtKB-KW"/>
</dbReference>
<proteinExistence type="inferred from homology"/>
<evidence type="ECO:0000256" key="3">
    <source>
        <dbReference type="ARBA" id="ARBA00022723"/>
    </source>
</evidence>
<evidence type="ECO:0000256" key="1">
    <source>
        <dbReference type="ARBA" id="ARBA00010914"/>
    </source>
</evidence>
<comment type="caution">
    <text evidence="8">The sequence shown here is derived from an EMBL/GenBank/DDBJ whole genome shotgun (WGS) entry which is preliminary data.</text>
</comment>
<sequence>MPKINATDRDGTEKVIEAENGLSLMVNLRDNGGLDIASICGGMCSCATCHVYVDPDWMDKIGAQEPDEYELVEFSEHYKENSRLSCQIEMSDDLDGIKVTLAPED</sequence>
<dbReference type="SUPFAM" id="SSF54292">
    <property type="entry name" value="2Fe-2S ferredoxin-like"/>
    <property type="match status" value="1"/>
</dbReference>
<evidence type="ECO:0000256" key="2">
    <source>
        <dbReference type="ARBA" id="ARBA00022714"/>
    </source>
</evidence>
<dbReference type="Proteomes" id="UP000002931">
    <property type="component" value="Unassembled WGS sequence"/>
</dbReference>
<evidence type="ECO:0000313" key="9">
    <source>
        <dbReference type="Proteomes" id="UP000002931"/>
    </source>
</evidence>
<dbReference type="GO" id="GO:0051537">
    <property type="term" value="F:2 iron, 2 sulfur cluster binding"/>
    <property type="evidence" value="ECO:0007669"/>
    <property type="project" value="UniProtKB-KW"/>
</dbReference>
<protein>
    <submittedName>
        <fullName evidence="8">Ferredoxin, 2Fe-2S</fullName>
    </submittedName>
</protein>
<comment type="similarity">
    <text evidence="1">Belongs to the adrenodoxin/putidaredoxin family.</text>
</comment>
<organism evidence="8 9">
    <name type="scientific">Maritimibacter alkaliphilus HTCC2654</name>
    <dbReference type="NCBI Taxonomy" id="314271"/>
    <lineage>
        <taxon>Bacteria</taxon>
        <taxon>Pseudomonadati</taxon>
        <taxon>Pseudomonadota</taxon>
        <taxon>Alphaproteobacteria</taxon>
        <taxon>Rhodobacterales</taxon>
        <taxon>Roseobacteraceae</taxon>
        <taxon>Maritimibacter</taxon>
    </lineage>
</organism>
<name>A3VK61_9RHOB</name>
<evidence type="ECO:0000256" key="5">
    <source>
        <dbReference type="ARBA" id="ARBA00023014"/>
    </source>
</evidence>
<reference evidence="8 9" key="1">
    <citation type="journal article" date="2010" name="J. Bacteriol.">
        <title>Genome sequences of Pelagibaca bermudensis HTCC2601T and Maritimibacter alkaliphilus HTCC2654T, the type strains of two marine Roseobacter genera.</title>
        <authorList>
            <person name="Thrash J.C."/>
            <person name="Cho J.C."/>
            <person name="Ferriera S."/>
            <person name="Johnson J."/>
            <person name="Vergin K.L."/>
            <person name="Giovannoni S.J."/>
        </authorList>
    </citation>
    <scope>NUCLEOTIDE SEQUENCE [LARGE SCALE GENOMIC DNA]</scope>
    <source>
        <strain evidence="8 9">HTCC2654</strain>
    </source>
</reference>
<gene>
    <name evidence="8" type="ORF">RB2654_23428</name>
</gene>
<dbReference type="OrthoDB" id="9799640at2"/>
<dbReference type="AlphaFoldDB" id="A3VK61"/>
<keyword evidence="4" id="KW-0408">Iron</keyword>
<dbReference type="HOGENOM" id="CLU_082632_5_1_5"/>
<evidence type="ECO:0000256" key="4">
    <source>
        <dbReference type="ARBA" id="ARBA00023004"/>
    </source>
</evidence>
<dbReference type="InterPro" id="IPR001055">
    <property type="entry name" value="Adrenodoxin-like"/>
</dbReference>
<keyword evidence="2" id="KW-0001">2Fe-2S</keyword>
<dbReference type="STRING" id="314271.RB2654_23428"/>
<dbReference type="InterPro" id="IPR036010">
    <property type="entry name" value="2Fe-2S_ferredoxin-like_sf"/>
</dbReference>
<keyword evidence="3" id="KW-0479">Metal-binding</keyword>
<keyword evidence="5" id="KW-0411">Iron-sulfur</keyword>
<evidence type="ECO:0000256" key="6">
    <source>
        <dbReference type="ARBA" id="ARBA00034078"/>
    </source>
</evidence>
<dbReference type="InterPro" id="IPR012675">
    <property type="entry name" value="Beta-grasp_dom_sf"/>
</dbReference>
<evidence type="ECO:0000259" key="7">
    <source>
        <dbReference type="PROSITE" id="PS51085"/>
    </source>
</evidence>
<dbReference type="PANTHER" id="PTHR23426:SF65">
    <property type="entry name" value="FERREDOXIN-2, MITOCHONDRIAL"/>
    <property type="match status" value="1"/>
</dbReference>
<keyword evidence="9" id="KW-1185">Reference proteome</keyword>
<dbReference type="CDD" id="cd00207">
    <property type="entry name" value="fer2"/>
    <property type="match status" value="1"/>
</dbReference>
<dbReference type="EMBL" id="AAMT01000016">
    <property type="protein sequence ID" value="EAQ11366.1"/>
    <property type="molecule type" value="Genomic_DNA"/>
</dbReference>
<dbReference type="Pfam" id="PF00111">
    <property type="entry name" value="Fer2"/>
    <property type="match status" value="1"/>
</dbReference>
<evidence type="ECO:0000313" key="8">
    <source>
        <dbReference type="EMBL" id="EAQ11366.1"/>
    </source>
</evidence>
<feature type="domain" description="2Fe-2S ferredoxin-type" evidence="7">
    <location>
        <begin position="2"/>
        <end position="105"/>
    </location>
</feature>
<dbReference type="RefSeq" id="WP_008327595.1">
    <property type="nucleotide sequence ID" value="NZ_AAMT01000016.1"/>
</dbReference>
<dbReference type="PROSITE" id="PS51085">
    <property type="entry name" value="2FE2S_FER_2"/>
    <property type="match status" value="1"/>
</dbReference>
<comment type="cofactor">
    <cofactor evidence="6">
        <name>[2Fe-2S] cluster</name>
        <dbReference type="ChEBI" id="CHEBI:190135"/>
    </cofactor>
</comment>
<dbReference type="InterPro" id="IPR001041">
    <property type="entry name" value="2Fe-2S_ferredoxin-type"/>
</dbReference>
<dbReference type="PANTHER" id="PTHR23426">
    <property type="entry name" value="FERREDOXIN/ADRENODOXIN"/>
    <property type="match status" value="1"/>
</dbReference>
<dbReference type="Gene3D" id="3.10.20.30">
    <property type="match status" value="1"/>
</dbReference>
<accession>A3VK61</accession>
<dbReference type="PRINTS" id="PR00355">
    <property type="entry name" value="ADRENODOXIN"/>
</dbReference>
<dbReference type="GO" id="GO:0009055">
    <property type="term" value="F:electron transfer activity"/>
    <property type="evidence" value="ECO:0007669"/>
    <property type="project" value="TreeGrafter"/>
</dbReference>